<feature type="region of interest" description="Disordered" evidence="1">
    <location>
        <begin position="157"/>
        <end position="176"/>
    </location>
</feature>
<dbReference type="AlphaFoldDB" id="A0A8K1LTN9"/>
<name>A0A8K1LTN9_9PASS</name>
<feature type="non-terminal residue" evidence="2">
    <location>
        <position position="1"/>
    </location>
</feature>
<evidence type="ECO:0000313" key="3">
    <source>
        <dbReference type="Proteomes" id="UP000796761"/>
    </source>
</evidence>
<evidence type="ECO:0000256" key="1">
    <source>
        <dbReference type="SAM" id="MobiDB-lite"/>
    </source>
</evidence>
<protein>
    <submittedName>
        <fullName evidence="2">Uncharacterized protein</fullName>
    </submittedName>
</protein>
<keyword evidence="3" id="KW-1185">Reference proteome</keyword>
<dbReference type="EMBL" id="SWJQ01000022">
    <property type="protein sequence ID" value="TRZ25682.1"/>
    <property type="molecule type" value="Genomic_DNA"/>
</dbReference>
<reference evidence="2" key="1">
    <citation type="submission" date="2019-04" db="EMBL/GenBank/DDBJ databases">
        <title>Genome assembly of Zosterops borbonicus 15179.</title>
        <authorList>
            <person name="Leroy T."/>
            <person name="Anselmetti Y."/>
            <person name="Tilak M.-K."/>
            <person name="Nabholz B."/>
        </authorList>
    </citation>
    <scope>NUCLEOTIDE SEQUENCE</scope>
    <source>
        <strain evidence="2">HGM_15179</strain>
        <tissue evidence="2">Muscle</tissue>
    </source>
</reference>
<organism evidence="2 3">
    <name type="scientific">Zosterops borbonicus</name>
    <dbReference type="NCBI Taxonomy" id="364589"/>
    <lineage>
        <taxon>Eukaryota</taxon>
        <taxon>Metazoa</taxon>
        <taxon>Chordata</taxon>
        <taxon>Craniata</taxon>
        <taxon>Vertebrata</taxon>
        <taxon>Euteleostomi</taxon>
        <taxon>Archelosauria</taxon>
        <taxon>Archosauria</taxon>
        <taxon>Dinosauria</taxon>
        <taxon>Saurischia</taxon>
        <taxon>Theropoda</taxon>
        <taxon>Coelurosauria</taxon>
        <taxon>Aves</taxon>
        <taxon>Neognathae</taxon>
        <taxon>Neoaves</taxon>
        <taxon>Telluraves</taxon>
        <taxon>Australaves</taxon>
        <taxon>Passeriformes</taxon>
        <taxon>Sylvioidea</taxon>
        <taxon>Zosteropidae</taxon>
        <taxon>Zosterops</taxon>
    </lineage>
</organism>
<proteinExistence type="predicted"/>
<sequence length="217" mass="24786">ISIFWHLGGDVDIEFECTLSKFVNNTKLCVAAGTLVGRDVTQRDFEKWACRREMDPIKFHKSKYKVLHMDQGNPKHKYRLCRQSNDSSSENDTQLLVDKKVSMASQCVFPAQKDNHILGYFKSMTSRSRWLVLPLCSGFDETPSGCLHPALGISAQDRFSPTGASPEDPQRSSEEWTTSLMKRELKELSSQEKRMLWETLEHLPISKGATRELVRGF</sequence>
<comment type="caution">
    <text evidence="2">The sequence shown here is derived from an EMBL/GenBank/DDBJ whole genome shotgun (WGS) entry which is preliminary data.</text>
</comment>
<gene>
    <name evidence="2" type="ORF">HGM15179_001401</name>
</gene>
<evidence type="ECO:0000313" key="2">
    <source>
        <dbReference type="EMBL" id="TRZ25682.1"/>
    </source>
</evidence>
<accession>A0A8K1LTN9</accession>
<dbReference type="Proteomes" id="UP000796761">
    <property type="component" value="Unassembled WGS sequence"/>
</dbReference>